<reference evidence="3" key="2">
    <citation type="journal article" date="2018" name="Nat. Commun.">
        <title>Extreme sensitivity to ultraviolet light in the fungal pathogen causing white-nose syndrome of bats.</title>
        <authorList>
            <person name="Palmer J.M."/>
            <person name="Drees K.P."/>
            <person name="Foster J.T."/>
            <person name="Lindner D.L."/>
        </authorList>
    </citation>
    <scope>NUCLEOTIDE SEQUENCE [LARGE SCALE GENOMIC DNA]</scope>
    <source>
        <strain evidence="3">UAMH 10579</strain>
    </source>
</reference>
<dbReference type="RefSeq" id="XP_018128101.1">
    <property type="nucleotide sequence ID" value="XM_018277106.1"/>
</dbReference>
<dbReference type="PROSITE" id="PS50280">
    <property type="entry name" value="SET"/>
    <property type="match status" value="1"/>
</dbReference>
<dbReference type="SMART" id="SM00317">
    <property type="entry name" value="SET"/>
    <property type="match status" value="1"/>
</dbReference>
<evidence type="ECO:0000313" key="3">
    <source>
        <dbReference type="Proteomes" id="UP000091956"/>
    </source>
</evidence>
<dbReference type="Pfam" id="PF00856">
    <property type="entry name" value="SET"/>
    <property type="match status" value="1"/>
</dbReference>
<dbReference type="InterPro" id="IPR001214">
    <property type="entry name" value="SET_dom"/>
</dbReference>
<dbReference type="InterPro" id="IPR046341">
    <property type="entry name" value="SET_dom_sf"/>
</dbReference>
<dbReference type="SUPFAM" id="SSF82199">
    <property type="entry name" value="SET domain"/>
    <property type="match status" value="1"/>
</dbReference>
<protein>
    <recommendedName>
        <fullName evidence="1">SET domain-containing protein</fullName>
    </recommendedName>
</protein>
<dbReference type="Proteomes" id="UP000091956">
    <property type="component" value="Unassembled WGS sequence"/>
</dbReference>
<dbReference type="PANTHER" id="PTHR47643:SF2">
    <property type="entry name" value="TPR DOMAIN PROTEIN (AFU_ORTHOLOGUE AFUA_5G12710)"/>
    <property type="match status" value="1"/>
</dbReference>
<dbReference type="AlphaFoldDB" id="A0A1B8GEW2"/>
<name>A0A1B8GEW2_9PEZI</name>
<dbReference type="OrthoDB" id="438641at2759"/>
<dbReference type="STRING" id="342668.A0A1B8GEW2"/>
<dbReference type="InterPro" id="IPR053209">
    <property type="entry name" value="Gramillin-biosynth_MTr"/>
</dbReference>
<dbReference type="EMBL" id="KV460244">
    <property type="protein sequence ID" value="OBT94368.1"/>
    <property type="molecule type" value="Genomic_DNA"/>
</dbReference>
<feature type="domain" description="SET" evidence="1">
    <location>
        <begin position="350"/>
        <end position="546"/>
    </location>
</feature>
<dbReference type="Gene3D" id="1.25.40.10">
    <property type="entry name" value="Tetratricopeptide repeat domain"/>
    <property type="match status" value="1"/>
</dbReference>
<evidence type="ECO:0000259" key="1">
    <source>
        <dbReference type="PROSITE" id="PS50280"/>
    </source>
</evidence>
<dbReference type="PANTHER" id="PTHR47643">
    <property type="entry name" value="TPR DOMAIN PROTEIN (AFU_ORTHOLOGUE AFUA_5G12710)"/>
    <property type="match status" value="1"/>
</dbReference>
<gene>
    <name evidence="2" type="ORF">VE01_07673</name>
</gene>
<keyword evidence="3" id="KW-1185">Reference proteome</keyword>
<reference evidence="2 3" key="1">
    <citation type="submission" date="2016-03" db="EMBL/GenBank/DDBJ databases">
        <title>Comparative genomics of Pseudogymnoascus destructans, the fungus causing white-nose syndrome of bats.</title>
        <authorList>
            <person name="Palmer J.M."/>
            <person name="Drees K.P."/>
            <person name="Foster J.T."/>
            <person name="Lindner D.L."/>
        </authorList>
    </citation>
    <scope>NUCLEOTIDE SEQUENCE [LARGE SCALE GENOMIC DNA]</scope>
    <source>
        <strain evidence="2 3">UAMH 10579</strain>
    </source>
</reference>
<dbReference type="SUPFAM" id="SSF48452">
    <property type="entry name" value="TPR-like"/>
    <property type="match status" value="1"/>
</dbReference>
<evidence type="ECO:0000313" key="2">
    <source>
        <dbReference type="EMBL" id="OBT94368.1"/>
    </source>
</evidence>
<dbReference type="Gene3D" id="2.170.270.10">
    <property type="entry name" value="SET domain"/>
    <property type="match status" value="1"/>
</dbReference>
<proteinExistence type="predicted"/>
<dbReference type="InterPro" id="IPR011990">
    <property type="entry name" value="TPR-like_helical_dom_sf"/>
</dbReference>
<sequence length="752" mass="84808">MDAHDVSSQHVDLLNKFKKTLEEAKKRQGERPNDRKPPEYAYMRFMMSMRPVGQNKPGYFIHTSFIAPAYPPCTTPVADLKHITIDELLLETHHRGRYILLRCITPPNRMTAIMVLAEDKNKDVVSLQMYQQENEETRPATDIADTGIILLVKEPYYKMMSDGEYGLRADHLSDIVQLKSSDDRIPSDWQPRVIEVEVSAEELKLKGNLAMKEGKFWESIAIYSDALAQPTSADEADTIKRNRSLAFLRTKQFDAALSDTGFSNFGENASEKAMFRAGEALYHLGRFDECYNVLAMLCRLYPLNVLARASLDRAKSRLKEQKTGEFDFKLLQAEAKKLRPPHLDHATYIGPIEVRQTASKGRGLFVTKDVKAGDLLLCEKAFAHCYAPEESDAKKAGESTISILMNTETNTAFMGTQADLLTSIAQKMYHNPSVSSAFMDLYHGDYKGVDMTVVDQTPIVDTFQVERTIAFNSFGCPLSSINSQQKVRDHKEEPDSAFHSTGIWTQSSYINHSCTSNTRRSFIGDMMIIRATCDIKKDTELSFWYRCPIKGDATDAQKKFENWEFECACSICSDNKSTAPPVLRKREMLRKSIETAFKVTSLGSGALKRIERLVGELNQTYSQPADKVPRRLVWDPQLALAQAYASQNQSRNCIVAAGKILTGLGFLISGTDSPQTPFSIERWGMLQDYLVEAFVLLRNIFLMNKAVENSKKAGEYARTVYRMVVGEDATFESVWGLGGTLIYFHVQLSSLE</sequence>
<accession>A0A1B8GEW2</accession>
<organism evidence="2 3">
    <name type="scientific">Pseudogymnoascus verrucosus</name>
    <dbReference type="NCBI Taxonomy" id="342668"/>
    <lineage>
        <taxon>Eukaryota</taxon>
        <taxon>Fungi</taxon>
        <taxon>Dikarya</taxon>
        <taxon>Ascomycota</taxon>
        <taxon>Pezizomycotina</taxon>
        <taxon>Leotiomycetes</taxon>
        <taxon>Thelebolales</taxon>
        <taxon>Thelebolaceae</taxon>
        <taxon>Pseudogymnoascus</taxon>
    </lineage>
</organism>
<dbReference type="GeneID" id="28841059"/>